<dbReference type="EC" id="7.1.1.-" evidence="5"/>
<feature type="transmembrane region" description="Helical" evidence="5">
    <location>
        <begin position="131"/>
        <end position="148"/>
    </location>
</feature>
<dbReference type="GO" id="GO:0048038">
    <property type="term" value="F:quinone binding"/>
    <property type="evidence" value="ECO:0007669"/>
    <property type="project" value="UniProtKB-KW"/>
</dbReference>
<feature type="transmembrane region" description="Helical" evidence="5">
    <location>
        <begin position="308"/>
        <end position="329"/>
    </location>
</feature>
<dbReference type="GO" id="GO:0008137">
    <property type="term" value="F:NADH dehydrogenase (ubiquinone) activity"/>
    <property type="evidence" value="ECO:0007669"/>
    <property type="project" value="InterPro"/>
</dbReference>
<keyword evidence="5" id="KW-1003">Cell membrane</keyword>
<feature type="transmembrane region" description="Helical" evidence="5">
    <location>
        <begin position="277"/>
        <end position="302"/>
    </location>
</feature>
<evidence type="ECO:0000256" key="2">
    <source>
        <dbReference type="ARBA" id="ARBA00022692"/>
    </source>
</evidence>
<proteinExistence type="inferred from homology"/>
<evidence type="ECO:0000256" key="6">
    <source>
        <dbReference type="RuleBase" id="RU000320"/>
    </source>
</evidence>
<feature type="transmembrane region" description="Helical" evidence="5">
    <location>
        <begin position="75"/>
        <end position="95"/>
    </location>
</feature>
<feature type="transmembrane region" description="Helical" evidence="5">
    <location>
        <begin position="154"/>
        <end position="174"/>
    </location>
</feature>
<dbReference type="GO" id="GO:0042773">
    <property type="term" value="P:ATP synthesis coupled electron transport"/>
    <property type="evidence" value="ECO:0007669"/>
    <property type="project" value="InterPro"/>
</dbReference>
<feature type="transmembrane region" description="Helical" evidence="5">
    <location>
        <begin position="411"/>
        <end position="435"/>
    </location>
</feature>
<dbReference type="RefSeq" id="WP_133754809.1">
    <property type="nucleotide sequence ID" value="NZ_SOAW01000001.1"/>
</dbReference>
<evidence type="ECO:0000256" key="4">
    <source>
        <dbReference type="ARBA" id="ARBA00023136"/>
    </source>
</evidence>
<sequence length="524" mass="54873">MPYVINWQLLAPMLLVFVGGVAGVLVETLVPRERRHGAQRLIAYGAIVAGFATAAVNASAGLLGPAAAGSVMVDLPSYSSWLILLFFGILSLLLIGERTLYAGGTAFAPQAAATPGSADEREAIEKRVEQTELYPLTLFALTGMMLFASADDLLIMFVALEIFSLPLYVMCAMARRRRLLSQEASMKYFLLGALSSAIFVFGIALVYAFAGSFDLGGDVDGQSATPGLASAIALRPDGSPVLLAGLVMIGVGLLFKVGAVPFAAWVPDVYGGAPSPVTAFMAVCTKVAAMVGLARVFFVAFGGLRWDWQPMMAAVAVASMVIGSLLAIVQTDMKRMLAYSSITHAGFLLVAVAGAFQPGGSQLSSLGAVLFYLIAYGGATMGAFAVLTTVRNRSGEANSMTSWAGLGRRSPVTAGLFTYFLLSFAGLPLTAGFIAKWAVFSTAWRGGYLWLVVVAVLASLLAAAFYIRVVVTLYFTTDSGDAEVGRAGWGTKAVLAVSCGLTVVLAVVPGWLLTFSAQAGEFLR</sequence>
<gene>
    <name evidence="5" type="primary">nuoN</name>
    <name evidence="8" type="ORF">CLV29_2106</name>
</gene>
<protein>
    <recommendedName>
        <fullName evidence="5">NADH-quinone oxidoreductase subunit N</fullName>
        <ecNumber evidence="5">7.1.1.-</ecNumber>
    </recommendedName>
    <alternativeName>
        <fullName evidence="5">NADH dehydrogenase I subunit N</fullName>
    </alternativeName>
    <alternativeName>
        <fullName evidence="5">NDH-1 subunit N</fullName>
    </alternativeName>
</protein>
<evidence type="ECO:0000259" key="7">
    <source>
        <dbReference type="Pfam" id="PF00361"/>
    </source>
</evidence>
<dbReference type="PANTHER" id="PTHR22773">
    <property type="entry name" value="NADH DEHYDROGENASE"/>
    <property type="match status" value="1"/>
</dbReference>
<feature type="transmembrane region" description="Helical" evidence="5">
    <location>
        <begin position="369"/>
        <end position="390"/>
    </location>
</feature>
<keyword evidence="5" id="KW-0874">Quinone</keyword>
<evidence type="ECO:0000313" key="9">
    <source>
        <dbReference type="Proteomes" id="UP000295371"/>
    </source>
</evidence>
<dbReference type="GO" id="GO:0050136">
    <property type="term" value="F:NADH dehydrogenase (quinone) (non-electrogenic) activity"/>
    <property type="evidence" value="ECO:0007669"/>
    <property type="project" value="UniProtKB-UniRule"/>
</dbReference>
<feature type="transmembrane region" description="Helical" evidence="5">
    <location>
        <begin position="336"/>
        <end position="357"/>
    </location>
</feature>
<dbReference type="InterPro" id="IPR010096">
    <property type="entry name" value="NADH-Q_OxRdtase_suN/2"/>
</dbReference>
<feature type="transmembrane region" description="Helical" evidence="5">
    <location>
        <begin position="6"/>
        <end position="29"/>
    </location>
</feature>
<accession>A0A4R7JA65</accession>
<dbReference type="GO" id="GO:0005886">
    <property type="term" value="C:plasma membrane"/>
    <property type="evidence" value="ECO:0007669"/>
    <property type="project" value="UniProtKB-SubCell"/>
</dbReference>
<dbReference type="NCBIfam" id="NF004441">
    <property type="entry name" value="PRK05777.1-4"/>
    <property type="match status" value="1"/>
</dbReference>
<dbReference type="Pfam" id="PF00361">
    <property type="entry name" value="Proton_antipo_M"/>
    <property type="match status" value="1"/>
</dbReference>
<dbReference type="InterPro" id="IPR001750">
    <property type="entry name" value="ND/Mrp_TM"/>
</dbReference>
<feature type="transmembrane region" description="Helical" evidence="5">
    <location>
        <begin position="186"/>
        <end position="210"/>
    </location>
</feature>
<keyword evidence="9" id="KW-1185">Reference proteome</keyword>
<keyword evidence="5" id="KW-0520">NAD</keyword>
<evidence type="ECO:0000256" key="3">
    <source>
        <dbReference type="ARBA" id="ARBA00022989"/>
    </source>
</evidence>
<feature type="transmembrane region" description="Helical" evidence="5">
    <location>
        <begin position="493"/>
        <end position="514"/>
    </location>
</feature>
<feature type="transmembrane region" description="Helical" evidence="5">
    <location>
        <begin position="41"/>
        <end position="63"/>
    </location>
</feature>
<dbReference type="OrthoDB" id="9811718at2"/>
<keyword evidence="4 5" id="KW-0472">Membrane</keyword>
<dbReference type="GO" id="GO:0012505">
    <property type="term" value="C:endomembrane system"/>
    <property type="evidence" value="ECO:0007669"/>
    <property type="project" value="UniProtKB-SubCell"/>
</dbReference>
<organism evidence="8 9">
    <name type="scientific">Naumannella halotolerans</name>
    <dbReference type="NCBI Taxonomy" id="993414"/>
    <lineage>
        <taxon>Bacteria</taxon>
        <taxon>Bacillati</taxon>
        <taxon>Actinomycetota</taxon>
        <taxon>Actinomycetes</taxon>
        <taxon>Propionibacteriales</taxon>
        <taxon>Propionibacteriaceae</taxon>
        <taxon>Naumannella</taxon>
    </lineage>
</organism>
<comment type="subcellular location">
    <subcellularLocation>
        <location evidence="5">Cell membrane</location>
        <topology evidence="5">Multi-pass membrane protein</topology>
    </subcellularLocation>
    <subcellularLocation>
        <location evidence="1">Endomembrane system</location>
        <topology evidence="1">Multi-pass membrane protein</topology>
    </subcellularLocation>
    <subcellularLocation>
        <location evidence="6">Membrane</location>
        <topology evidence="6">Multi-pass membrane protein</topology>
    </subcellularLocation>
</comment>
<comment type="subunit">
    <text evidence="5">NDH-1 is composed of 14 different subunits. Subunits NuoA, H, J, K, L, M, N constitute the membrane sector of the complex.</text>
</comment>
<reference evidence="8 9" key="1">
    <citation type="submission" date="2019-03" db="EMBL/GenBank/DDBJ databases">
        <title>Genomic Encyclopedia of Archaeal and Bacterial Type Strains, Phase II (KMG-II): from individual species to whole genera.</title>
        <authorList>
            <person name="Goeker M."/>
        </authorList>
    </citation>
    <scope>NUCLEOTIDE SEQUENCE [LARGE SCALE GENOMIC DNA]</scope>
    <source>
        <strain evidence="8 9">DSM 24323</strain>
    </source>
</reference>
<dbReference type="Proteomes" id="UP000295371">
    <property type="component" value="Unassembled WGS sequence"/>
</dbReference>
<name>A0A4R7JA65_9ACTN</name>
<feature type="domain" description="NADH:quinone oxidoreductase/Mrp antiporter transmembrane" evidence="7">
    <location>
        <begin position="150"/>
        <end position="461"/>
    </location>
</feature>
<evidence type="ECO:0000256" key="5">
    <source>
        <dbReference type="HAMAP-Rule" id="MF_00445"/>
    </source>
</evidence>
<feature type="transmembrane region" description="Helical" evidence="5">
    <location>
        <begin position="241"/>
        <end position="265"/>
    </location>
</feature>
<comment type="catalytic activity">
    <reaction evidence="5">
        <text>a quinone + NADH + 5 H(+)(in) = a quinol + NAD(+) + 4 H(+)(out)</text>
        <dbReference type="Rhea" id="RHEA:57888"/>
        <dbReference type="ChEBI" id="CHEBI:15378"/>
        <dbReference type="ChEBI" id="CHEBI:24646"/>
        <dbReference type="ChEBI" id="CHEBI:57540"/>
        <dbReference type="ChEBI" id="CHEBI:57945"/>
        <dbReference type="ChEBI" id="CHEBI:132124"/>
    </reaction>
</comment>
<keyword evidence="5" id="KW-1278">Translocase</keyword>
<feature type="transmembrane region" description="Helical" evidence="5">
    <location>
        <begin position="447"/>
        <end position="467"/>
    </location>
</feature>
<dbReference type="AlphaFoldDB" id="A0A4R7JA65"/>
<comment type="function">
    <text evidence="5">NDH-1 shuttles electrons from NADH, via FMN and iron-sulfur (Fe-S) centers, to quinones in the respiratory chain. The immediate electron acceptor for the enzyme in this species is believed to be a menaquinone. Couples the redox reaction to proton translocation (for every two electrons transferred, four hydrogen ions are translocated across the cytoplasmic membrane), and thus conserves the redox energy in a proton gradient.</text>
</comment>
<dbReference type="HAMAP" id="MF_00445">
    <property type="entry name" value="NDH1_NuoN_1"/>
    <property type="match status" value="1"/>
</dbReference>
<dbReference type="NCBIfam" id="TIGR01770">
    <property type="entry name" value="NDH_I_N"/>
    <property type="match status" value="1"/>
</dbReference>
<evidence type="ECO:0000313" key="8">
    <source>
        <dbReference type="EMBL" id="TDT34440.1"/>
    </source>
</evidence>
<keyword evidence="3 5" id="KW-1133">Transmembrane helix</keyword>
<evidence type="ECO:0000256" key="1">
    <source>
        <dbReference type="ARBA" id="ARBA00004127"/>
    </source>
</evidence>
<comment type="similarity">
    <text evidence="5">Belongs to the complex I subunit 2 family.</text>
</comment>
<keyword evidence="2 5" id="KW-0812">Transmembrane</keyword>
<comment type="caution">
    <text evidence="8">The sequence shown here is derived from an EMBL/GenBank/DDBJ whole genome shotgun (WGS) entry which is preliminary data.</text>
</comment>
<keyword evidence="5" id="KW-0813">Transport</keyword>
<dbReference type="EMBL" id="SOAW01000001">
    <property type="protein sequence ID" value="TDT34440.1"/>
    <property type="molecule type" value="Genomic_DNA"/>
</dbReference>